<dbReference type="Pfam" id="PF26097">
    <property type="entry name" value="Phage_Inh_N"/>
    <property type="match status" value="1"/>
</dbReference>
<reference evidence="2 3" key="1">
    <citation type="submission" date="2022-11" db="EMBL/GenBank/DDBJ databases">
        <authorList>
            <person name="Cortes-Martin A."/>
            <person name="Buttimer C.T.H."/>
            <person name="Hill C."/>
        </authorList>
    </citation>
    <scope>NUCLEOTIDE SEQUENCE [LARGE SCALE GENOMIC DNA]</scope>
</reference>
<proteinExistence type="predicted"/>
<dbReference type="Proteomes" id="UP001223579">
    <property type="component" value="Segment"/>
</dbReference>
<evidence type="ECO:0000259" key="1">
    <source>
        <dbReference type="Pfam" id="PF26097"/>
    </source>
</evidence>
<gene>
    <name evidence="2" type="ORF">A73_146</name>
</gene>
<protein>
    <recommendedName>
        <fullName evidence="1">Inh N-terminal domain-containing protein</fullName>
    </recommendedName>
</protein>
<dbReference type="EMBL" id="OP778609">
    <property type="protein sequence ID" value="WBF77544.1"/>
    <property type="molecule type" value="Genomic_DNA"/>
</dbReference>
<sequence length="194" mass="21682">MSKQTHLEVFKSEYHMLKFFGEYLEKLDVNTSARLGAFLYSYDGKLVLARGLYDFLTQMEKMTALGIDTLASAQKGTSFLVFFKEKPKDPLKFRLDVKKIEAVKEAIVADTPSKVMEESVLVNTKVEEVEVKAESSDRTEEEKAQILTKAEELRDDSKKAASKAALEAFAVEYGISLSKGKTFDGMLEDLAAAL</sequence>
<keyword evidence="3" id="KW-1185">Reference proteome</keyword>
<name>A0AAF0AMN8_9CAUD</name>
<evidence type="ECO:0000313" key="2">
    <source>
        <dbReference type="EMBL" id="WBF77544.1"/>
    </source>
</evidence>
<dbReference type="InterPro" id="IPR059054">
    <property type="entry name" value="Inh_N"/>
</dbReference>
<feature type="domain" description="Inh N-terminal" evidence="1">
    <location>
        <begin position="147"/>
        <end position="194"/>
    </location>
</feature>
<organism evidence="2 3">
    <name type="scientific">Escherichia phage A73</name>
    <dbReference type="NCBI Taxonomy" id="3003819"/>
    <lineage>
        <taxon>Viruses</taxon>
        <taxon>Duplodnaviria</taxon>
        <taxon>Heunggongvirae</taxon>
        <taxon>Uroviricota</taxon>
        <taxon>Caudoviricetes</taxon>
        <taxon>Vequintavirinae</taxon>
        <taxon>Septuagintavirus</taxon>
        <taxon>Septuagintavirus A73</taxon>
    </lineage>
</organism>
<evidence type="ECO:0000313" key="3">
    <source>
        <dbReference type="Proteomes" id="UP001223579"/>
    </source>
</evidence>
<accession>A0AAF0AMN8</accession>